<dbReference type="GO" id="GO:0097038">
    <property type="term" value="C:perinuclear endoplasmic reticulum"/>
    <property type="evidence" value="ECO:0007669"/>
    <property type="project" value="EnsemblFungi"/>
</dbReference>
<evidence type="ECO:0000256" key="1">
    <source>
        <dbReference type="ARBA" id="ARBA00004477"/>
    </source>
</evidence>
<evidence type="ECO:0000256" key="12">
    <source>
        <dbReference type="SAM" id="Phobius"/>
    </source>
</evidence>
<keyword evidence="14" id="KW-1185">Reference proteome</keyword>
<keyword evidence="7 10" id="KW-0472">Membrane</keyword>
<protein>
    <recommendedName>
        <fullName evidence="10">O-acyltransferase</fullName>
    </recommendedName>
</protein>
<keyword evidence="8 10" id="KW-0012">Acyltransferase</keyword>
<feature type="transmembrane region" description="Helical" evidence="12">
    <location>
        <begin position="87"/>
        <end position="104"/>
    </location>
</feature>
<evidence type="ECO:0000256" key="11">
    <source>
        <dbReference type="PIRSR" id="PIRSR000439-1"/>
    </source>
</evidence>
<dbReference type="STRING" id="683960.A0A1E3NWL1"/>
<dbReference type="Proteomes" id="UP000094112">
    <property type="component" value="Unassembled WGS sequence"/>
</dbReference>
<feature type="active site" evidence="11">
    <location>
        <position position="364"/>
    </location>
</feature>
<dbReference type="InterPro" id="IPR004299">
    <property type="entry name" value="MBOAT_fam"/>
</dbReference>
<accession>A0A1E3NWL1</accession>
<keyword evidence="3 10" id="KW-0808">Transferase</keyword>
<keyword evidence="5 10" id="KW-0256">Endoplasmic reticulum</keyword>
<dbReference type="PIRSF" id="PIRSF000439">
    <property type="entry name" value="Oat_ACAT_DAG_ARE"/>
    <property type="match status" value="1"/>
</dbReference>
<feature type="transmembrane region" description="Helical" evidence="12">
    <location>
        <begin position="407"/>
        <end position="425"/>
    </location>
</feature>
<evidence type="ECO:0000256" key="5">
    <source>
        <dbReference type="ARBA" id="ARBA00022824"/>
    </source>
</evidence>
<comment type="function">
    <text evidence="9">Sterol O-acyltransferase that catalyzes the formation of stery esters.</text>
</comment>
<evidence type="ECO:0000256" key="9">
    <source>
        <dbReference type="ARBA" id="ARBA00023568"/>
    </source>
</evidence>
<dbReference type="GO" id="GO:0032541">
    <property type="term" value="C:cortical endoplasmic reticulum"/>
    <property type="evidence" value="ECO:0007669"/>
    <property type="project" value="EnsemblFungi"/>
</dbReference>
<feature type="transmembrane region" description="Helical" evidence="12">
    <location>
        <begin position="227"/>
        <end position="245"/>
    </location>
</feature>
<gene>
    <name evidence="13" type="ORF">WICANDRAFT_36266</name>
</gene>
<keyword evidence="6 12" id="KW-1133">Transmembrane helix</keyword>
<evidence type="ECO:0000256" key="3">
    <source>
        <dbReference type="ARBA" id="ARBA00022679"/>
    </source>
</evidence>
<reference evidence="13 14" key="1">
    <citation type="journal article" date="2016" name="Proc. Natl. Acad. Sci. U.S.A.">
        <title>Comparative genomics of biotechnologically important yeasts.</title>
        <authorList>
            <person name="Riley R."/>
            <person name="Haridas S."/>
            <person name="Wolfe K.H."/>
            <person name="Lopes M.R."/>
            <person name="Hittinger C.T."/>
            <person name="Goeker M."/>
            <person name="Salamov A.A."/>
            <person name="Wisecaver J.H."/>
            <person name="Long T.M."/>
            <person name="Calvey C.H."/>
            <person name="Aerts A.L."/>
            <person name="Barry K.W."/>
            <person name="Choi C."/>
            <person name="Clum A."/>
            <person name="Coughlan A.Y."/>
            <person name="Deshpande S."/>
            <person name="Douglass A.P."/>
            <person name="Hanson S.J."/>
            <person name="Klenk H.-P."/>
            <person name="LaButti K.M."/>
            <person name="Lapidus A."/>
            <person name="Lindquist E.A."/>
            <person name="Lipzen A.M."/>
            <person name="Meier-Kolthoff J.P."/>
            <person name="Ohm R.A."/>
            <person name="Otillar R.P."/>
            <person name="Pangilinan J.L."/>
            <person name="Peng Y."/>
            <person name="Rokas A."/>
            <person name="Rosa C.A."/>
            <person name="Scheuner C."/>
            <person name="Sibirny A.A."/>
            <person name="Slot J.C."/>
            <person name="Stielow J.B."/>
            <person name="Sun H."/>
            <person name="Kurtzman C.P."/>
            <person name="Blackwell M."/>
            <person name="Grigoriev I.V."/>
            <person name="Jeffries T.W."/>
        </authorList>
    </citation>
    <scope>NUCLEOTIDE SEQUENCE [LARGE SCALE GENOMIC DNA]</scope>
    <source>
        <strain evidence="14">ATCC 58044 / CBS 1984 / NCYC 433 / NRRL Y-366-8</strain>
    </source>
</reference>
<dbReference type="OrthoDB" id="10039049at2759"/>
<evidence type="ECO:0000256" key="7">
    <source>
        <dbReference type="ARBA" id="ARBA00023136"/>
    </source>
</evidence>
<dbReference type="RefSeq" id="XP_019036279.1">
    <property type="nucleotide sequence ID" value="XM_019182413.1"/>
</dbReference>
<dbReference type="Pfam" id="PF03062">
    <property type="entry name" value="MBOAT"/>
    <property type="match status" value="1"/>
</dbReference>
<comment type="subcellular location">
    <subcellularLocation>
        <location evidence="1 10">Endoplasmic reticulum membrane</location>
        <topology evidence="1 10">Multi-pass membrane protein</topology>
    </subcellularLocation>
</comment>
<dbReference type="GO" id="GO:0008204">
    <property type="term" value="P:ergosterol metabolic process"/>
    <property type="evidence" value="ECO:0007669"/>
    <property type="project" value="TreeGrafter"/>
</dbReference>
<dbReference type="GO" id="GO:0005789">
    <property type="term" value="C:endoplasmic reticulum membrane"/>
    <property type="evidence" value="ECO:0007669"/>
    <property type="project" value="UniProtKB-SubCell"/>
</dbReference>
<dbReference type="PANTHER" id="PTHR10408:SF23">
    <property type="entry name" value="STEROL O-ACYLTRANSFERASE 1-RELATED"/>
    <property type="match status" value="1"/>
</dbReference>
<dbReference type="GeneID" id="30199659"/>
<evidence type="ECO:0000256" key="8">
    <source>
        <dbReference type="ARBA" id="ARBA00023315"/>
    </source>
</evidence>
<feature type="transmembrane region" description="Helical" evidence="12">
    <location>
        <begin position="12"/>
        <end position="34"/>
    </location>
</feature>
<evidence type="ECO:0000256" key="2">
    <source>
        <dbReference type="ARBA" id="ARBA00009010"/>
    </source>
</evidence>
<sequence>MDHSATRTNRFAGFFVLFWLAVAVVVVDSVVNYIRAYGLESQIVTLLLTDLFDIAFMDLLMYLSIYFAFILHSFVAKGFLSWSKSGWIILSFYEFIFLVVFMSIAEHRNFPWIGKIFLFLHQLVLLMKMHSYGFYNGYLWRIYDELKFSRQFQKKNEDIEDDHVKNLINESIEFCEFELQSQSNIEPFPTNINLKNFFNYTMFPTLIYQIEYPRTERIRWSYVGEKLCAIFGIILLMIVIAQNYMYPLAIKALELRTLPLNERILHYPLLLLNIMPSFLLIYILVWYLIWDAILNCIAELSKFGDRDFYGDWWNCVSWDQFAREWNIPVHKFLLRHVYHSSISALRLSKTSATIFTFLLSSIVHEMAMYVLFHKMRGYLLLLQMFQLPLVAISKTKYLKERRTLGNIIFWVGIASGPSVMCTLYLTF</sequence>
<dbReference type="GO" id="GO:0140042">
    <property type="term" value="P:lipid droplet formation"/>
    <property type="evidence" value="ECO:0007669"/>
    <property type="project" value="EnsemblFungi"/>
</dbReference>
<name>A0A1E3NWL1_WICAA</name>
<dbReference type="GO" id="GO:0034737">
    <property type="term" value="F:ergosterol O-acyltransferase activity"/>
    <property type="evidence" value="ECO:0007669"/>
    <property type="project" value="TreeGrafter"/>
</dbReference>
<evidence type="ECO:0000256" key="4">
    <source>
        <dbReference type="ARBA" id="ARBA00022692"/>
    </source>
</evidence>
<feature type="transmembrane region" description="Helical" evidence="12">
    <location>
        <begin position="265"/>
        <end position="289"/>
    </location>
</feature>
<dbReference type="InterPro" id="IPR014371">
    <property type="entry name" value="Oat_ACAT_DAG_ARE"/>
</dbReference>
<feature type="transmembrane region" description="Helical" evidence="12">
    <location>
        <begin position="54"/>
        <end position="75"/>
    </location>
</feature>
<evidence type="ECO:0000256" key="6">
    <source>
        <dbReference type="ARBA" id="ARBA00022989"/>
    </source>
</evidence>
<evidence type="ECO:0000313" key="14">
    <source>
        <dbReference type="Proteomes" id="UP000094112"/>
    </source>
</evidence>
<comment type="similarity">
    <text evidence="2 10">Belongs to the membrane-bound acyltransferase family. Sterol o-acyltransferase subfamily.</text>
</comment>
<keyword evidence="4 12" id="KW-0812">Transmembrane</keyword>
<dbReference type="PANTHER" id="PTHR10408">
    <property type="entry name" value="STEROL O-ACYLTRANSFERASE"/>
    <property type="match status" value="1"/>
</dbReference>
<evidence type="ECO:0000256" key="10">
    <source>
        <dbReference type="PIRNR" id="PIRNR000439"/>
    </source>
</evidence>
<dbReference type="EMBL" id="KV454214">
    <property type="protein sequence ID" value="ODQ57072.1"/>
    <property type="molecule type" value="Genomic_DNA"/>
</dbReference>
<proteinExistence type="inferred from homology"/>
<organism evidence="13 14">
    <name type="scientific">Wickerhamomyces anomalus (strain ATCC 58044 / CBS 1984 / NCYC 433 / NRRL Y-366-8)</name>
    <name type="common">Yeast</name>
    <name type="synonym">Hansenula anomala</name>
    <dbReference type="NCBI Taxonomy" id="683960"/>
    <lineage>
        <taxon>Eukaryota</taxon>
        <taxon>Fungi</taxon>
        <taxon>Dikarya</taxon>
        <taxon>Ascomycota</taxon>
        <taxon>Saccharomycotina</taxon>
        <taxon>Saccharomycetes</taxon>
        <taxon>Phaffomycetales</taxon>
        <taxon>Wickerhamomycetaceae</taxon>
        <taxon>Wickerhamomyces</taxon>
    </lineage>
</organism>
<dbReference type="AlphaFoldDB" id="A0A1E3NWL1"/>
<evidence type="ECO:0000313" key="13">
    <source>
        <dbReference type="EMBL" id="ODQ57072.1"/>
    </source>
</evidence>